<organism evidence="5 6">
    <name type="scientific">Rhodococcus olei</name>
    <dbReference type="NCBI Taxonomy" id="2161675"/>
    <lineage>
        <taxon>Bacteria</taxon>
        <taxon>Bacillati</taxon>
        <taxon>Actinomycetota</taxon>
        <taxon>Actinomycetes</taxon>
        <taxon>Mycobacteriales</taxon>
        <taxon>Nocardiaceae</taxon>
        <taxon>Rhodococcus</taxon>
    </lineage>
</organism>
<dbReference type="InterPro" id="IPR006015">
    <property type="entry name" value="Universal_stress_UspA"/>
</dbReference>
<dbReference type="InterPro" id="IPR006016">
    <property type="entry name" value="UspA"/>
</dbReference>
<dbReference type="EMBL" id="BAABFB010000075">
    <property type="protein sequence ID" value="GAA4488965.1"/>
    <property type="molecule type" value="Genomic_DNA"/>
</dbReference>
<dbReference type="Proteomes" id="UP001501183">
    <property type="component" value="Unassembled WGS sequence"/>
</dbReference>
<proteinExistence type="inferred from homology"/>
<protein>
    <submittedName>
        <fullName evidence="5">Universal stress protein</fullName>
    </submittedName>
</protein>
<dbReference type="InterPro" id="IPR014729">
    <property type="entry name" value="Rossmann-like_a/b/a_fold"/>
</dbReference>
<gene>
    <name evidence="5" type="ORF">GCM10023094_49720</name>
</gene>
<dbReference type="RefSeq" id="WP_345351953.1">
    <property type="nucleotide sequence ID" value="NZ_BAABFB010000075.1"/>
</dbReference>
<dbReference type="PANTHER" id="PTHR46268:SF27">
    <property type="entry name" value="UNIVERSAL STRESS PROTEIN RV2623"/>
    <property type="match status" value="1"/>
</dbReference>
<dbReference type="Pfam" id="PF00582">
    <property type="entry name" value="Usp"/>
    <property type="match status" value="2"/>
</dbReference>
<sequence>MSTSKPVVVGVDGSESASTAVVWAARTAAARKLPLLLVSVVHVPAYYYTEPYLVRGYGDDLKNAGRAHLDSAAVLANEVAEEVGQLDVDTKLHEGRIAEVLLQYAPQATMIALGSRGLGEFSGALLGSVARAVASHSTVPVAVIRGRTLDGRPPTEGPVVVGVDGSEISEAAVPVAFEEASARNAQLVAVNVWSDVSVQPSLGATEDDPHWSAIQAAEEAVLSERLAGWIEQYPDVPVQRVVHRDRPVRVLSEFSERAQLLVVGSHGRGGFKGMLLGSTSAALMSTADCPVLIVRPESAAG</sequence>
<keyword evidence="3" id="KW-0067">ATP-binding</keyword>
<dbReference type="PRINTS" id="PR01438">
    <property type="entry name" value="UNVRSLSTRESS"/>
</dbReference>
<accession>A0ABP8PKR1</accession>
<comment type="similarity">
    <text evidence="1">Belongs to the universal stress protein A family.</text>
</comment>
<feature type="domain" description="UspA" evidence="4">
    <location>
        <begin position="158"/>
        <end position="295"/>
    </location>
</feature>
<evidence type="ECO:0000259" key="4">
    <source>
        <dbReference type="Pfam" id="PF00582"/>
    </source>
</evidence>
<keyword evidence="2" id="KW-0547">Nucleotide-binding</keyword>
<keyword evidence="6" id="KW-1185">Reference proteome</keyword>
<evidence type="ECO:0000313" key="6">
    <source>
        <dbReference type="Proteomes" id="UP001501183"/>
    </source>
</evidence>
<dbReference type="Gene3D" id="3.40.50.620">
    <property type="entry name" value="HUPs"/>
    <property type="match status" value="2"/>
</dbReference>
<evidence type="ECO:0000256" key="2">
    <source>
        <dbReference type="ARBA" id="ARBA00022741"/>
    </source>
</evidence>
<evidence type="ECO:0000256" key="3">
    <source>
        <dbReference type="ARBA" id="ARBA00022840"/>
    </source>
</evidence>
<evidence type="ECO:0000256" key="1">
    <source>
        <dbReference type="ARBA" id="ARBA00008791"/>
    </source>
</evidence>
<evidence type="ECO:0000313" key="5">
    <source>
        <dbReference type="EMBL" id="GAA4488965.1"/>
    </source>
</evidence>
<dbReference type="PANTHER" id="PTHR46268">
    <property type="entry name" value="STRESS RESPONSE PROTEIN NHAX"/>
    <property type="match status" value="1"/>
</dbReference>
<comment type="caution">
    <text evidence="5">The sequence shown here is derived from an EMBL/GenBank/DDBJ whole genome shotgun (WGS) entry which is preliminary data.</text>
</comment>
<feature type="domain" description="UspA" evidence="4">
    <location>
        <begin position="5"/>
        <end position="145"/>
    </location>
</feature>
<name>A0ABP8PKR1_9NOCA</name>
<reference evidence="6" key="1">
    <citation type="journal article" date="2019" name="Int. J. Syst. Evol. Microbiol.">
        <title>The Global Catalogue of Microorganisms (GCM) 10K type strain sequencing project: providing services to taxonomists for standard genome sequencing and annotation.</title>
        <authorList>
            <consortium name="The Broad Institute Genomics Platform"/>
            <consortium name="The Broad Institute Genome Sequencing Center for Infectious Disease"/>
            <person name="Wu L."/>
            <person name="Ma J."/>
        </authorList>
    </citation>
    <scope>NUCLEOTIDE SEQUENCE [LARGE SCALE GENOMIC DNA]</scope>
    <source>
        <strain evidence="6">JCM 32206</strain>
    </source>
</reference>
<dbReference type="SUPFAM" id="SSF52402">
    <property type="entry name" value="Adenine nucleotide alpha hydrolases-like"/>
    <property type="match status" value="2"/>
</dbReference>